<feature type="binding site" evidence="17">
    <location>
        <position position="86"/>
    </location>
    <ligand>
        <name>[4Fe-4S] cluster</name>
        <dbReference type="ChEBI" id="CHEBI:49883"/>
    </ligand>
</feature>
<dbReference type="Pfam" id="PF02677">
    <property type="entry name" value="QueH"/>
    <property type="match status" value="1"/>
</dbReference>
<evidence type="ECO:0000256" key="12">
    <source>
        <dbReference type="ARBA" id="ARBA00023014"/>
    </source>
</evidence>
<evidence type="ECO:0000256" key="11">
    <source>
        <dbReference type="ARBA" id="ARBA00023004"/>
    </source>
</evidence>
<dbReference type="EMBL" id="FMYW01000011">
    <property type="protein sequence ID" value="SDC59772.1"/>
    <property type="molecule type" value="Genomic_DNA"/>
</dbReference>
<reference evidence="19" key="1">
    <citation type="submission" date="2016-10" db="EMBL/GenBank/DDBJ databases">
        <authorList>
            <person name="Varghese N."/>
            <person name="Submissions S."/>
        </authorList>
    </citation>
    <scope>NUCLEOTIDE SEQUENCE [LARGE SCALE GENOMIC DNA]</scope>
    <source>
        <strain evidence="19">DSM 11005</strain>
    </source>
</reference>
<feature type="binding site" evidence="17">
    <location>
        <position position="8"/>
    </location>
    <ligand>
        <name>[4Fe-4S] cluster</name>
        <dbReference type="ChEBI" id="CHEBI:49883"/>
    </ligand>
</feature>
<evidence type="ECO:0000256" key="7">
    <source>
        <dbReference type="ARBA" id="ARBA00022694"/>
    </source>
</evidence>
<keyword evidence="12 17" id="KW-0411">Iron-sulfur</keyword>
<evidence type="ECO:0000256" key="9">
    <source>
        <dbReference type="ARBA" id="ARBA00022785"/>
    </source>
</evidence>
<dbReference type="RefSeq" id="WP_093730727.1">
    <property type="nucleotide sequence ID" value="NZ_FMYW01000011.1"/>
</dbReference>
<dbReference type="InterPro" id="IPR003828">
    <property type="entry name" value="QueH"/>
</dbReference>
<evidence type="ECO:0000256" key="8">
    <source>
        <dbReference type="ARBA" id="ARBA00022723"/>
    </source>
</evidence>
<keyword evidence="19" id="KW-1185">Reference proteome</keyword>
<evidence type="ECO:0000256" key="16">
    <source>
        <dbReference type="ARBA" id="ARBA00047415"/>
    </source>
</evidence>
<evidence type="ECO:0000256" key="13">
    <source>
        <dbReference type="ARBA" id="ARBA00023157"/>
    </source>
</evidence>
<keyword evidence="11 17" id="KW-0408">Iron</keyword>
<evidence type="ECO:0000256" key="6">
    <source>
        <dbReference type="ARBA" id="ARBA00022485"/>
    </source>
</evidence>
<dbReference type="AlphaFoldDB" id="A0A1G6MW78"/>
<evidence type="ECO:0000256" key="5">
    <source>
        <dbReference type="ARBA" id="ARBA00016895"/>
    </source>
</evidence>
<gene>
    <name evidence="17" type="primary">queH</name>
    <name evidence="18" type="ORF">SAMN04487864_1116</name>
</gene>
<evidence type="ECO:0000256" key="1">
    <source>
        <dbReference type="ARBA" id="ARBA00002268"/>
    </source>
</evidence>
<dbReference type="GO" id="GO:0052693">
    <property type="term" value="F:epoxyqueuosine reductase activity"/>
    <property type="evidence" value="ECO:0007669"/>
    <property type="project" value="UniProtKB-UniRule"/>
</dbReference>
<dbReference type="GO" id="GO:0051539">
    <property type="term" value="F:4 iron, 4 sulfur cluster binding"/>
    <property type="evidence" value="ECO:0007669"/>
    <property type="project" value="UniProtKB-UniRule"/>
</dbReference>
<protein>
    <recommendedName>
        <fullName evidence="5 17">Epoxyqueuosine reductase QueH</fullName>
        <ecNumber evidence="4 17">1.17.99.6</ecNumber>
    </recommendedName>
    <alternativeName>
        <fullName evidence="15 17">Queuosine biosynthesis protein QueH</fullName>
    </alternativeName>
</protein>
<keyword evidence="9 17" id="KW-0671">Queuosine biosynthesis</keyword>
<evidence type="ECO:0000256" key="15">
    <source>
        <dbReference type="ARBA" id="ARBA00031446"/>
    </source>
</evidence>
<accession>A0A1G6MW78</accession>
<comment type="pathway">
    <text evidence="2 17">tRNA modification; tRNA-queuosine biosynthesis.</text>
</comment>
<comment type="catalytic activity">
    <reaction evidence="16 17">
        <text>epoxyqueuosine(34) in tRNA + AH2 = queuosine(34) in tRNA + A + H2O</text>
        <dbReference type="Rhea" id="RHEA:32159"/>
        <dbReference type="Rhea" id="RHEA-COMP:18571"/>
        <dbReference type="Rhea" id="RHEA-COMP:18582"/>
        <dbReference type="ChEBI" id="CHEBI:13193"/>
        <dbReference type="ChEBI" id="CHEBI:15377"/>
        <dbReference type="ChEBI" id="CHEBI:17499"/>
        <dbReference type="ChEBI" id="CHEBI:194431"/>
        <dbReference type="ChEBI" id="CHEBI:194443"/>
        <dbReference type="EC" id="1.17.99.6"/>
    </reaction>
</comment>
<comment type="similarity">
    <text evidence="3 17">Belongs to the QueH family.</text>
</comment>
<sequence length="223" mass="26011">MKLLLHACCGPCACYPTKILRSQDVDFTLLYYNPNIHPYKEFKHRLAALRELAEKQDYRLIIDKTYPLEECVKGMLEEPIVRCAFCYRMRLRYAAKYAADNGFTAFSTTLLYSPYQKHELIVQMAKAAAEEFGVEFYYQDWRPHYQEGVDISLALGLYRQPYCGCVFSERDRYMEWKKTKTETGNTHNSNGVVTGTDEAEGKPFVRITKNIIQLSKQDTILYK</sequence>
<keyword evidence="7 17" id="KW-0819">tRNA processing</keyword>
<keyword evidence="10 17" id="KW-0560">Oxidoreductase</keyword>
<dbReference type="PANTHER" id="PTHR36701:SF1">
    <property type="entry name" value="EPOXYQUEUOSINE REDUCTASE QUEH"/>
    <property type="match status" value="1"/>
</dbReference>
<evidence type="ECO:0000313" key="18">
    <source>
        <dbReference type="EMBL" id="SDC59772.1"/>
    </source>
</evidence>
<dbReference type="OrthoDB" id="9801033at2"/>
<evidence type="ECO:0000256" key="17">
    <source>
        <dbReference type="HAMAP-Rule" id="MF_02089"/>
    </source>
</evidence>
<dbReference type="GO" id="GO:0046872">
    <property type="term" value="F:metal ion binding"/>
    <property type="evidence" value="ECO:0007669"/>
    <property type="project" value="UniProtKB-KW"/>
</dbReference>
<evidence type="ECO:0000256" key="10">
    <source>
        <dbReference type="ARBA" id="ARBA00023002"/>
    </source>
</evidence>
<dbReference type="UniPathway" id="UPA00392"/>
<feature type="binding site" evidence="17">
    <location>
        <position position="9"/>
    </location>
    <ligand>
        <name>[4Fe-4S] cluster</name>
        <dbReference type="ChEBI" id="CHEBI:49883"/>
    </ligand>
</feature>
<dbReference type="Proteomes" id="UP000198943">
    <property type="component" value="Unassembled WGS sequence"/>
</dbReference>
<keyword evidence="6 17" id="KW-0004">4Fe-4S</keyword>
<evidence type="ECO:0000256" key="4">
    <source>
        <dbReference type="ARBA" id="ARBA00012622"/>
    </source>
</evidence>
<keyword evidence="13 17" id="KW-1015">Disulfide bond</keyword>
<dbReference type="GO" id="GO:0008616">
    <property type="term" value="P:tRNA queuosine(34) biosynthetic process"/>
    <property type="evidence" value="ECO:0007669"/>
    <property type="project" value="UniProtKB-UniRule"/>
</dbReference>
<evidence type="ECO:0000256" key="2">
    <source>
        <dbReference type="ARBA" id="ARBA00004691"/>
    </source>
</evidence>
<feature type="disulfide bond" description="Redox-active" evidence="17">
    <location>
        <begin position="163"/>
        <end position="165"/>
    </location>
</feature>
<organism evidence="18 19">
    <name type="scientific">Succiniclasticum ruminis</name>
    <dbReference type="NCBI Taxonomy" id="40841"/>
    <lineage>
        <taxon>Bacteria</taxon>
        <taxon>Bacillati</taxon>
        <taxon>Bacillota</taxon>
        <taxon>Negativicutes</taxon>
        <taxon>Acidaminococcales</taxon>
        <taxon>Acidaminococcaceae</taxon>
        <taxon>Succiniclasticum</taxon>
    </lineage>
</organism>
<dbReference type="PANTHER" id="PTHR36701">
    <property type="entry name" value="EPOXYQUEUOSINE REDUCTASE QUEH"/>
    <property type="match status" value="1"/>
</dbReference>
<keyword evidence="14 17" id="KW-0676">Redox-active center</keyword>
<proteinExistence type="inferred from homology"/>
<dbReference type="HAMAP" id="MF_02089">
    <property type="entry name" value="QueH"/>
    <property type="match status" value="1"/>
</dbReference>
<feature type="binding site" evidence="17">
    <location>
        <position position="83"/>
    </location>
    <ligand>
        <name>[4Fe-4S] cluster</name>
        <dbReference type="ChEBI" id="CHEBI:49883"/>
    </ligand>
</feature>
<evidence type="ECO:0000313" key="19">
    <source>
        <dbReference type="Proteomes" id="UP000198943"/>
    </source>
</evidence>
<name>A0A1G6MW78_9FIRM</name>
<keyword evidence="8 17" id="KW-0479">Metal-binding</keyword>
<evidence type="ECO:0000256" key="14">
    <source>
        <dbReference type="ARBA" id="ARBA00023284"/>
    </source>
</evidence>
<evidence type="ECO:0000256" key="3">
    <source>
        <dbReference type="ARBA" id="ARBA00008207"/>
    </source>
</evidence>
<dbReference type="EC" id="1.17.99.6" evidence="4 17"/>
<comment type="function">
    <text evidence="1 17">Catalyzes the conversion of epoxyqueuosine (oQ) to queuosine (Q), which is a hypermodified base found in the wobble positions of tRNA(Asp), tRNA(Asn), tRNA(His) and tRNA(Tyr).</text>
</comment>